<gene>
    <name evidence="5" type="ORF">GCM10009863_43550</name>
</gene>
<dbReference type="InterPro" id="IPR001034">
    <property type="entry name" value="DeoR_HTH"/>
</dbReference>
<proteinExistence type="predicted"/>
<evidence type="ECO:0000313" key="6">
    <source>
        <dbReference type="Proteomes" id="UP001501447"/>
    </source>
</evidence>
<reference evidence="5 6" key="1">
    <citation type="journal article" date="2019" name="Int. J. Syst. Evol. Microbiol.">
        <title>The Global Catalogue of Microorganisms (GCM) 10K type strain sequencing project: providing services to taxonomists for standard genome sequencing and annotation.</title>
        <authorList>
            <consortium name="The Broad Institute Genomics Platform"/>
            <consortium name="The Broad Institute Genome Sequencing Center for Infectious Disease"/>
            <person name="Wu L."/>
            <person name="Ma J."/>
        </authorList>
    </citation>
    <scope>NUCLEOTIDE SEQUENCE [LARGE SCALE GENOMIC DNA]</scope>
    <source>
        <strain evidence="5 6">JCM 16373</strain>
    </source>
</reference>
<dbReference type="Pfam" id="PF13280">
    <property type="entry name" value="WYL"/>
    <property type="match status" value="1"/>
</dbReference>
<evidence type="ECO:0000256" key="1">
    <source>
        <dbReference type="ARBA" id="ARBA00023015"/>
    </source>
</evidence>
<dbReference type="Pfam" id="PF25583">
    <property type="entry name" value="WCX"/>
    <property type="match status" value="1"/>
</dbReference>
<dbReference type="PANTHER" id="PTHR34580:SF1">
    <property type="entry name" value="PROTEIN PAFC"/>
    <property type="match status" value="1"/>
</dbReference>
<dbReference type="SUPFAM" id="SSF46785">
    <property type="entry name" value="Winged helix' DNA-binding domain"/>
    <property type="match status" value="1"/>
</dbReference>
<evidence type="ECO:0000259" key="4">
    <source>
        <dbReference type="PROSITE" id="PS51000"/>
    </source>
</evidence>
<dbReference type="InterPro" id="IPR013196">
    <property type="entry name" value="HTH_11"/>
</dbReference>
<dbReference type="Gene3D" id="1.10.10.10">
    <property type="entry name" value="Winged helix-like DNA-binding domain superfamily/Winged helix DNA-binding domain"/>
    <property type="match status" value="1"/>
</dbReference>
<accession>A0ABN3QEG3</accession>
<dbReference type="InterPro" id="IPR051534">
    <property type="entry name" value="CBASS_pafABC_assoc_protein"/>
</dbReference>
<feature type="compositionally biased region" description="Low complexity" evidence="3">
    <location>
        <begin position="374"/>
        <end position="388"/>
    </location>
</feature>
<dbReference type="EMBL" id="BAAARJ010000014">
    <property type="protein sequence ID" value="GAA2624363.1"/>
    <property type="molecule type" value="Genomic_DNA"/>
</dbReference>
<keyword evidence="6" id="KW-1185">Reference proteome</keyword>
<evidence type="ECO:0000256" key="2">
    <source>
        <dbReference type="ARBA" id="ARBA00023163"/>
    </source>
</evidence>
<comment type="caution">
    <text evidence="5">The sequence shown here is derived from an EMBL/GenBank/DDBJ whole genome shotgun (WGS) entry which is preliminary data.</text>
</comment>
<dbReference type="PROSITE" id="PS52050">
    <property type="entry name" value="WYL"/>
    <property type="match status" value="1"/>
</dbReference>
<dbReference type="PROSITE" id="PS51000">
    <property type="entry name" value="HTH_DEOR_2"/>
    <property type="match status" value="1"/>
</dbReference>
<dbReference type="InterPro" id="IPR036388">
    <property type="entry name" value="WH-like_DNA-bd_sf"/>
</dbReference>
<organism evidence="5 6">
    <name type="scientific">Streptomyces axinellae</name>
    <dbReference type="NCBI Taxonomy" id="552788"/>
    <lineage>
        <taxon>Bacteria</taxon>
        <taxon>Bacillati</taxon>
        <taxon>Actinomycetota</taxon>
        <taxon>Actinomycetes</taxon>
        <taxon>Kitasatosporales</taxon>
        <taxon>Streptomycetaceae</taxon>
        <taxon>Streptomyces</taxon>
    </lineage>
</organism>
<dbReference type="InterPro" id="IPR057727">
    <property type="entry name" value="WCX_dom"/>
</dbReference>
<sequence>MPESSARDSSAPDGTARGSPVPEPPRENAHMRADRLVSLLLLLQNRGRSTAPELAAELDVSVRTIYRDIDSLGAAGIPVFADRGPAGGFRLLEGYRTRLTGLTGSEAGSLFLFGLPGPAQELGLGAVATTAQLKVQAALPAALAERSRRVQDRFHLDAPGWFRETEPVPRLPDIAEAVWEQRVLRVRYQRWRGEVRREIRPLGIVLKSGIWYTVAQADDAVRTYRISRFQEAEPTPDGRTFERPAGFDLAAYWAESARRLESRLRQDVARVRLSPAGQRLLPAKFGTPGERALAAAGPPDGDGWVETELEVESEPVAVSDLLSLGAEAEVVGPPSLRAAVLAAVAALSARYHHPGEPDPAPASRPTGPAPATTPRPASASASASASAPEPSPAPGGPTRRRGQRPD</sequence>
<dbReference type="InterPro" id="IPR036390">
    <property type="entry name" value="WH_DNA-bd_sf"/>
</dbReference>
<keyword evidence="2" id="KW-0804">Transcription</keyword>
<feature type="domain" description="HTH deoR-type" evidence="4">
    <location>
        <begin position="32"/>
        <end position="105"/>
    </location>
</feature>
<dbReference type="Proteomes" id="UP001501447">
    <property type="component" value="Unassembled WGS sequence"/>
</dbReference>
<dbReference type="PANTHER" id="PTHR34580">
    <property type="match status" value="1"/>
</dbReference>
<feature type="region of interest" description="Disordered" evidence="3">
    <location>
        <begin position="1"/>
        <end position="29"/>
    </location>
</feature>
<feature type="region of interest" description="Disordered" evidence="3">
    <location>
        <begin position="352"/>
        <end position="406"/>
    </location>
</feature>
<protein>
    <submittedName>
        <fullName evidence="5">YafY family protein</fullName>
    </submittedName>
</protein>
<evidence type="ECO:0000313" key="5">
    <source>
        <dbReference type="EMBL" id="GAA2624363.1"/>
    </source>
</evidence>
<evidence type="ECO:0000256" key="3">
    <source>
        <dbReference type="SAM" id="MobiDB-lite"/>
    </source>
</evidence>
<dbReference type="InterPro" id="IPR026881">
    <property type="entry name" value="WYL_dom"/>
</dbReference>
<name>A0ABN3QEG3_9ACTN</name>
<keyword evidence="1" id="KW-0805">Transcription regulation</keyword>
<feature type="compositionally biased region" description="Pro residues" evidence="3">
    <location>
        <begin position="357"/>
        <end position="373"/>
    </location>
</feature>
<dbReference type="Pfam" id="PF08279">
    <property type="entry name" value="HTH_11"/>
    <property type="match status" value="1"/>
</dbReference>